<dbReference type="Pfam" id="PF20286">
    <property type="entry name" value="divDNApol"/>
    <property type="match status" value="1"/>
</dbReference>
<accession>A0A923MLH2</accession>
<name>A0A923MLH2_9FIRM</name>
<keyword evidence="2" id="KW-1185">Reference proteome</keyword>
<gene>
    <name evidence="1" type="ORF">H8Z83_18935</name>
</gene>
<dbReference type="EMBL" id="JACOQI010000069">
    <property type="protein sequence ID" value="MBC5772345.1"/>
    <property type="molecule type" value="Genomic_DNA"/>
</dbReference>
<protein>
    <submittedName>
        <fullName evidence="1">Uncharacterized protein</fullName>
    </submittedName>
</protein>
<proteinExistence type="predicted"/>
<dbReference type="AlphaFoldDB" id="A0A923MLH2"/>
<dbReference type="InterPro" id="IPR046908">
    <property type="entry name" value="divDNApol"/>
</dbReference>
<organism evidence="1 2">
    <name type="scientific">Dysosmobacter segnis</name>
    <dbReference type="NCBI Taxonomy" id="2763042"/>
    <lineage>
        <taxon>Bacteria</taxon>
        <taxon>Bacillati</taxon>
        <taxon>Bacillota</taxon>
        <taxon>Clostridia</taxon>
        <taxon>Eubacteriales</taxon>
        <taxon>Oscillospiraceae</taxon>
        <taxon>Dysosmobacter</taxon>
    </lineage>
</organism>
<comment type="caution">
    <text evidence="1">The sequence shown here is derived from an EMBL/GenBank/DDBJ whole genome shotgun (WGS) entry which is preliminary data.</text>
</comment>
<evidence type="ECO:0000313" key="2">
    <source>
        <dbReference type="Proteomes" id="UP000620327"/>
    </source>
</evidence>
<sequence>MENHFIKPASAYKRDLDVLGNYRRDMALFLSKRTGKPIEDCVAYVQRQTGPGGKFEIVDPALLCLHRNEVGDRGQHETTFTQYLKDIIENRWLFAPSMTVYEHPDVLPSLLSEYITGNITGRGKVKHEAQEAKMAGQEFKLKAEAFLKAGDTVQAKFMNRQAATMSLSLIHI</sequence>
<dbReference type="Proteomes" id="UP000620327">
    <property type="component" value="Unassembled WGS sequence"/>
</dbReference>
<reference evidence="1" key="1">
    <citation type="submission" date="2020-08" db="EMBL/GenBank/DDBJ databases">
        <title>Genome public.</title>
        <authorList>
            <person name="Liu C."/>
            <person name="Sun Q."/>
        </authorList>
    </citation>
    <scope>NUCLEOTIDE SEQUENCE</scope>
    <source>
        <strain evidence="1">BX15</strain>
    </source>
</reference>
<dbReference type="RefSeq" id="WP_187016451.1">
    <property type="nucleotide sequence ID" value="NZ_JACOQI010000069.1"/>
</dbReference>
<evidence type="ECO:0000313" key="1">
    <source>
        <dbReference type="EMBL" id="MBC5772345.1"/>
    </source>
</evidence>